<dbReference type="Pfam" id="PF00497">
    <property type="entry name" value="SBP_bac_3"/>
    <property type="match status" value="1"/>
</dbReference>
<accession>A0ABR6TIZ4</accession>
<evidence type="ECO:0000313" key="5">
    <source>
        <dbReference type="Proteomes" id="UP000713904"/>
    </source>
</evidence>
<gene>
    <name evidence="4" type="ORF">HLB29_01500</name>
</gene>
<dbReference type="EMBL" id="JABGBW010000001">
    <property type="protein sequence ID" value="MBC2575359.1"/>
    <property type="molecule type" value="Genomic_DNA"/>
</dbReference>
<keyword evidence="1 2" id="KW-0732">Signal</keyword>
<feature type="signal peptide" evidence="2">
    <location>
        <begin position="1"/>
        <end position="18"/>
    </location>
</feature>
<dbReference type="PROSITE" id="PS51257">
    <property type="entry name" value="PROKAR_LIPOPROTEIN"/>
    <property type="match status" value="1"/>
</dbReference>
<comment type="caution">
    <text evidence="4">The sequence shown here is derived from an EMBL/GenBank/DDBJ whole genome shotgun (WGS) entry which is preliminary data.</text>
</comment>
<evidence type="ECO:0000256" key="2">
    <source>
        <dbReference type="SAM" id="SignalP"/>
    </source>
</evidence>
<dbReference type="InterPro" id="IPR001638">
    <property type="entry name" value="Solute-binding_3/MltF_N"/>
</dbReference>
<keyword evidence="5" id="KW-1185">Reference proteome</keyword>
<dbReference type="Proteomes" id="UP000713904">
    <property type="component" value="Unassembled WGS sequence"/>
</dbReference>
<proteinExistence type="predicted"/>
<reference evidence="4 5" key="1">
    <citation type="submission" date="2020-05" db="EMBL/GenBank/DDBJ databases">
        <title>Draft genome of xy-202 and genomic insight in genome of the genus Peptostreptococcus.</title>
        <authorList>
            <person name="Zhang Z."/>
        </authorList>
    </citation>
    <scope>NUCLEOTIDE SEQUENCE [LARGE SCALE GENOMIC DNA]</scope>
    <source>
        <strain evidence="4 5">DSM 27025</strain>
    </source>
</reference>
<dbReference type="RefSeq" id="WP_185623390.1">
    <property type="nucleotide sequence ID" value="NZ_JABGBW010000001.1"/>
</dbReference>
<organism evidence="4 5">
    <name type="scientific">Peptostreptococcus canis</name>
    <dbReference type="NCBI Taxonomy" id="1159213"/>
    <lineage>
        <taxon>Bacteria</taxon>
        <taxon>Bacillati</taxon>
        <taxon>Bacillota</taxon>
        <taxon>Clostridia</taxon>
        <taxon>Peptostreptococcales</taxon>
        <taxon>Peptostreptococcaceae</taxon>
        <taxon>Peptostreptococcus</taxon>
    </lineage>
</organism>
<evidence type="ECO:0000256" key="1">
    <source>
        <dbReference type="ARBA" id="ARBA00022729"/>
    </source>
</evidence>
<dbReference type="SMART" id="SM00062">
    <property type="entry name" value="PBPb"/>
    <property type="match status" value="1"/>
</dbReference>
<name>A0ABR6TIZ4_9FIRM</name>
<dbReference type="PANTHER" id="PTHR35936">
    <property type="entry name" value="MEMBRANE-BOUND LYTIC MUREIN TRANSGLYCOSYLASE F"/>
    <property type="match status" value="1"/>
</dbReference>
<protein>
    <submittedName>
        <fullName evidence="4">Transporter substrate-binding domain-containing protein</fullName>
    </submittedName>
</protein>
<dbReference type="Gene3D" id="3.40.190.10">
    <property type="entry name" value="Periplasmic binding protein-like II"/>
    <property type="match status" value="2"/>
</dbReference>
<dbReference type="SUPFAM" id="SSF53850">
    <property type="entry name" value="Periplasmic binding protein-like II"/>
    <property type="match status" value="1"/>
</dbReference>
<dbReference type="PANTHER" id="PTHR35936:SF17">
    <property type="entry name" value="ARGININE-BINDING EXTRACELLULAR PROTEIN ARTP"/>
    <property type="match status" value="1"/>
</dbReference>
<sequence length="283" mass="30921">MKKGLKKLMALGLVAVLAAGMVGCGKKTDSKKTSENTSKLQEIKDSGKLVVGTSPDYPPFEFLVAGKGSGDIVGADIELAKRIAKEAGVELEIKGMDFDTLIPALTSGQVDIVITGMTPDETRKKSVDFTDIYFKGKNGVIVKSKDVDKIKSEDDLKKLKLGVQKGSTQETYVKDQLKMSDYKALVSVPDLVMDMKNENIDAIILNDKVANINSEKYKGIKVVKNIEFTSGGDEEAMAIAVKKGNNKEFIDMMNNLIKKLNETKEYDKILADAVDLVSKQEEK</sequence>
<evidence type="ECO:0000259" key="3">
    <source>
        <dbReference type="SMART" id="SM00062"/>
    </source>
</evidence>
<feature type="chain" id="PRO_5045164367" evidence="2">
    <location>
        <begin position="19"/>
        <end position="283"/>
    </location>
</feature>
<feature type="domain" description="Solute-binding protein family 3/N-terminal" evidence="3">
    <location>
        <begin position="48"/>
        <end position="273"/>
    </location>
</feature>
<evidence type="ECO:0000313" key="4">
    <source>
        <dbReference type="EMBL" id="MBC2575359.1"/>
    </source>
</evidence>